<dbReference type="Gene3D" id="3.10.180.10">
    <property type="entry name" value="2,3-Dihydroxybiphenyl 1,2-Dioxygenase, domain 1"/>
    <property type="match status" value="1"/>
</dbReference>
<accession>A0A366E6T1</accession>
<dbReference type="AlphaFoldDB" id="A0A366E6T1"/>
<organism evidence="2 3">
    <name type="scientific">Pseudochrobactrum asaccharolyticum</name>
    <dbReference type="NCBI Taxonomy" id="354351"/>
    <lineage>
        <taxon>Bacteria</taxon>
        <taxon>Pseudomonadati</taxon>
        <taxon>Pseudomonadota</taxon>
        <taxon>Alphaproteobacteria</taxon>
        <taxon>Hyphomicrobiales</taxon>
        <taxon>Brucellaceae</taxon>
        <taxon>Pseudochrobactrum</taxon>
    </lineage>
</organism>
<evidence type="ECO:0000313" key="2">
    <source>
        <dbReference type="EMBL" id="RBO97785.1"/>
    </source>
</evidence>
<sequence length="117" mass="12880">MTIQTIASVLIHVSDVAAALQWYQRAFPQAVAQRLEEFDFDYLKIGSVDLEIVPADEKVASGAAGSVVYWQVEDFDQAIAHLVSIGGTLYRGPLNIQDGLRMCQIRDPWGNCIGLRG</sequence>
<dbReference type="PROSITE" id="PS51819">
    <property type="entry name" value="VOC"/>
    <property type="match status" value="1"/>
</dbReference>
<gene>
    <name evidence="2" type="ORF">DFR47_102574</name>
</gene>
<dbReference type="InterPro" id="IPR004360">
    <property type="entry name" value="Glyas_Fos-R_dOase_dom"/>
</dbReference>
<evidence type="ECO:0000313" key="3">
    <source>
        <dbReference type="Proteomes" id="UP000252893"/>
    </source>
</evidence>
<keyword evidence="2" id="KW-0456">Lyase</keyword>
<comment type="caution">
    <text evidence="2">The sequence shown here is derived from an EMBL/GenBank/DDBJ whole genome shotgun (WGS) entry which is preliminary data.</text>
</comment>
<dbReference type="OrthoDB" id="6892799at2"/>
<name>A0A366E6T1_9HYPH</name>
<dbReference type="InterPro" id="IPR037523">
    <property type="entry name" value="VOC_core"/>
</dbReference>
<dbReference type="GO" id="GO:0016829">
    <property type="term" value="F:lyase activity"/>
    <property type="evidence" value="ECO:0007669"/>
    <property type="project" value="UniProtKB-KW"/>
</dbReference>
<feature type="domain" description="VOC" evidence="1">
    <location>
        <begin position="5"/>
        <end position="117"/>
    </location>
</feature>
<protein>
    <submittedName>
        <fullName evidence="2">Putative enzyme related to lactoylglutathione lyase</fullName>
    </submittedName>
</protein>
<dbReference type="Proteomes" id="UP000252893">
    <property type="component" value="Unassembled WGS sequence"/>
</dbReference>
<dbReference type="InterPro" id="IPR029068">
    <property type="entry name" value="Glyas_Bleomycin-R_OHBP_Dase"/>
</dbReference>
<proteinExistence type="predicted"/>
<dbReference type="RefSeq" id="WP_113943734.1">
    <property type="nucleotide sequence ID" value="NZ_JBHEEG010000002.1"/>
</dbReference>
<evidence type="ECO:0000259" key="1">
    <source>
        <dbReference type="PROSITE" id="PS51819"/>
    </source>
</evidence>
<keyword evidence="3" id="KW-1185">Reference proteome</keyword>
<dbReference type="EMBL" id="QNRH01000002">
    <property type="protein sequence ID" value="RBO97785.1"/>
    <property type="molecule type" value="Genomic_DNA"/>
</dbReference>
<reference evidence="2 3" key="1">
    <citation type="submission" date="2018-06" db="EMBL/GenBank/DDBJ databases">
        <title>Genomic Encyclopedia of Type Strains, Phase IV (KMG-IV): sequencing the most valuable type-strain genomes for metagenomic binning, comparative biology and taxonomic classification.</title>
        <authorList>
            <person name="Goeker M."/>
        </authorList>
    </citation>
    <scope>NUCLEOTIDE SEQUENCE [LARGE SCALE GENOMIC DNA]</scope>
    <source>
        <strain evidence="2 3">DSM 25619</strain>
    </source>
</reference>
<dbReference type="Pfam" id="PF00903">
    <property type="entry name" value="Glyoxalase"/>
    <property type="match status" value="1"/>
</dbReference>
<dbReference type="SUPFAM" id="SSF54593">
    <property type="entry name" value="Glyoxalase/Bleomycin resistance protein/Dihydroxybiphenyl dioxygenase"/>
    <property type="match status" value="1"/>
</dbReference>